<evidence type="ECO:0000256" key="1">
    <source>
        <dbReference type="SAM" id="MobiDB-lite"/>
    </source>
</evidence>
<dbReference type="Proteomes" id="UP000006038">
    <property type="component" value="Unassembled WGS sequence"/>
</dbReference>
<dbReference type="AlphaFoldDB" id="J3LAT3"/>
<reference evidence="2" key="1">
    <citation type="submission" date="2013-04" db="UniProtKB">
        <authorList>
            <consortium name="EnsemblPlants"/>
        </authorList>
    </citation>
    <scope>IDENTIFICATION</scope>
</reference>
<feature type="region of interest" description="Disordered" evidence="1">
    <location>
        <begin position="1"/>
        <end position="37"/>
    </location>
</feature>
<dbReference type="Gramene" id="OB02G17500.1">
    <property type="protein sequence ID" value="OB02G17500.1"/>
    <property type="gene ID" value="OB02G17500"/>
</dbReference>
<protein>
    <submittedName>
        <fullName evidence="2">Uncharacterized protein</fullName>
    </submittedName>
</protein>
<accession>J3LAT3</accession>
<dbReference type="EnsemblPlants" id="OB02G17500.1">
    <property type="protein sequence ID" value="OB02G17500.1"/>
    <property type="gene ID" value="OB02G17500"/>
</dbReference>
<sequence length="115" mass="11907">MRREGGGLGRARRLASEATVESTAVGGRSADTATSGVNGAVNNVARLQIRRPDDDGNRWLSIGTPLDGVFIVNVGNILKVIMSNSKQVYKRGAQGVGVPQHGAHFGGGVQPAMLG</sequence>
<evidence type="ECO:0000313" key="2">
    <source>
        <dbReference type="EnsemblPlants" id="OB02G17500.1"/>
    </source>
</evidence>
<proteinExistence type="predicted"/>
<organism evidence="2">
    <name type="scientific">Oryza brachyantha</name>
    <name type="common">malo sina</name>
    <dbReference type="NCBI Taxonomy" id="4533"/>
    <lineage>
        <taxon>Eukaryota</taxon>
        <taxon>Viridiplantae</taxon>
        <taxon>Streptophyta</taxon>
        <taxon>Embryophyta</taxon>
        <taxon>Tracheophyta</taxon>
        <taxon>Spermatophyta</taxon>
        <taxon>Magnoliopsida</taxon>
        <taxon>Liliopsida</taxon>
        <taxon>Poales</taxon>
        <taxon>Poaceae</taxon>
        <taxon>BOP clade</taxon>
        <taxon>Oryzoideae</taxon>
        <taxon>Oryzeae</taxon>
        <taxon>Oryzinae</taxon>
        <taxon>Oryza</taxon>
    </lineage>
</organism>
<evidence type="ECO:0000313" key="3">
    <source>
        <dbReference type="Proteomes" id="UP000006038"/>
    </source>
</evidence>
<dbReference type="HOGENOM" id="CLU_2112647_0_0_1"/>
<name>J3LAT3_ORYBR</name>
<keyword evidence="3" id="KW-1185">Reference proteome</keyword>